<evidence type="ECO:0000313" key="5">
    <source>
        <dbReference type="Proteomes" id="UP000488776"/>
    </source>
</evidence>
<gene>
    <name evidence="4" type="ORF">G5T23_05840</name>
</gene>
<evidence type="ECO:0000256" key="2">
    <source>
        <dbReference type="SAM" id="Phobius"/>
    </source>
</evidence>
<dbReference type="RefSeq" id="WP_163113150.1">
    <property type="nucleotide sequence ID" value="NZ_JAAJBJ010000005.1"/>
</dbReference>
<organism evidence="4 5">
    <name type="scientific">Bifidobacterium bifidum</name>
    <dbReference type="NCBI Taxonomy" id="1681"/>
    <lineage>
        <taxon>Bacteria</taxon>
        <taxon>Bacillati</taxon>
        <taxon>Actinomycetota</taxon>
        <taxon>Actinomycetes</taxon>
        <taxon>Bifidobacteriales</taxon>
        <taxon>Bifidobacteriaceae</taxon>
        <taxon>Bifidobacterium</taxon>
    </lineage>
</organism>
<name>A0AB36C1H4_BIFBI</name>
<dbReference type="SUPFAM" id="SSF50370">
    <property type="entry name" value="Ricin B-like lectins"/>
    <property type="match status" value="1"/>
</dbReference>
<keyword evidence="2" id="KW-0472">Membrane</keyword>
<feature type="region of interest" description="Disordered" evidence="1">
    <location>
        <begin position="191"/>
        <end position="239"/>
    </location>
</feature>
<evidence type="ECO:0000259" key="3">
    <source>
        <dbReference type="Pfam" id="PF16403"/>
    </source>
</evidence>
<feature type="domain" description="Pesticidal crystal protein Cry22Aa Ig-like" evidence="3">
    <location>
        <begin position="126"/>
        <end position="189"/>
    </location>
</feature>
<dbReference type="Proteomes" id="UP000488776">
    <property type="component" value="Unassembled WGS sequence"/>
</dbReference>
<feature type="compositionally biased region" description="Low complexity" evidence="1">
    <location>
        <begin position="202"/>
        <end position="216"/>
    </location>
</feature>
<comment type="caution">
    <text evidence="4">The sequence shown here is derived from an EMBL/GenBank/DDBJ whole genome shotgun (WGS) entry which is preliminary data.</text>
</comment>
<protein>
    <submittedName>
        <fullName evidence="4">DUF5011 domain-containing protein</fullName>
    </submittedName>
</protein>
<feature type="transmembrane region" description="Helical" evidence="2">
    <location>
        <begin position="239"/>
        <end position="262"/>
    </location>
</feature>
<dbReference type="GO" id="GO:0005975">
    <property type="term" value="P:carbohydrate metabolic process"/>
    <property type="evidence" value="ECO:0007669"/>
    <property type="project" value="UniProtKB-ARBA"/>
</dbReference>
<evidence type="ECO:0000313" key="4">
    <source>
        <dbReference type="EMBL" id="NGG36552.1"/>
    </source>
</evidence>
<dbReference type="EMBL" id="JAAJBJ010000005">
    <property type="protein sequence ID" value="NGG36552.1"/>
    <property type="molecule type" value="Genomic_DNA"/>
</dbReference>
<dbReference type="InterPro" id="IPR035992">
    <property type="entry name" value="Ricin_B-like_lectins"/>
</dbReference>
<sequence length="270" mass="28613">MGVPSRLGDRLVGHTYQLVGVQSGKNLSATASGDSTLSIADTPETLTDAKKQAWKFTQIDQSDTERPDFKAYVITNTDCKVLVAKDGTNAFSDESVEDAKSDPAARWIFNTSDGATYQLLNASAKQNINVDAFDPKAGAAASDEEDGDLTDKILVEGSVNTEKAGEYTLTYSVTDSEGASYTVKRVVTVREKSEPIEPSKPIEPTELTKPTEPTKPGDTVKPNKPDAGNKQPGLSKTGASVSGVFGAFAALLAVGAGAALAARRRREPRR</sequence>
<dbReference type="InterPro" id="IPR032179">
    <property type="entry name" value="Cry22Aa_Ig-like"/>
</dbReference>
<proteinExistence type="predicted"/>
<reference evidence="4 5" key="1">
    <citation type="submission" date="2020-02" db="EMBL/GenBank/DDBJ databases">
        <title>Antibiotic susceptibility profiles of lactic acid bacteria isolated from the human vagina and genetic basis of atypical resistances.</title>
        <authorList>
            <person name="Sirichoat A."/>
            <person name="Florez A.B."/>
            <person name="Vazquez L."/>
            <person name="Buppasiri P."/>
            <person name="Panya M."/>
            <person name="Lulitanond V."/>
            <person name="Mayo B."/>
        </authorList>
    </citation>
    <scope>NUCLEOTIDE SEQUENCE [LARGE SCALE GENOMIC DNA]</scope>
    <source>
        <strain evidence="4 5">VA07-1AN</strain>
    </source>
</reference>
<dbReference type="Pfam" id="PF16403">
    <property type="entry name" value="Bact_surface_Ig-like"/>
    <property type="match status" value="1"/>
</dbReference>
<dbReference type="Gene3D" id="2.60.40.10">
    <property type="entry name" value="Immunoglobulins"/>
    <property type="match status" value="1"/>
</dbReference>
<dbReference type="AlphaFoldDB" id="A0AB36C1H4"/>
<dbReference type="CDD" id="cd00161">
    <property type="entry name" value="beta-trefoil_Ricin-like"/>
    <property type="match status" value="1"/>
</dbReference>
<evidence type="ECO:0000256" key="1">
    <source>
        <dbReference type="SAM" id="MobiDB-lite"/>
    </source>
</evidence>
<dbReference type="InterPro" id="IPR013783">
    <property type="entry name" value="Ig-like_fold"/>
</dbReference>
<accession>A0AB36C1H4</accession>
<keyword evidence="2" id="KW-1133">Transmembrane helix</keyword>
<keyword evidence="2" id="KW-0812">Transmembrane</keyword>